<feature type="compositionally biased region" description="Basic and acidic residues" evidence="1">
    <location>
        <begin position="444"/>
        <end position="465"/>
    </location>
</feature>
<feature type="signal peptide" evidence="3">
    <location>
        <begin position="1"/>
        <end position="21"/>
    </location>
</feature>
<evidence type="ECO:0000313" key="5">
    <source>
        <dbReference type="Proteomes" id="UP001174694"/>
    </source>
</evidence>
<feature type="region of interest" description="Disordered" evidence="1">
    <location>
        <begin position="318"/>
        <end position="465"/>
    </location>
</feature>
<feature type="compositionally biased region" description="Low complexity" evidence="1">
    <location>
        <begin position="331"/>
        <end position="343"/>
    </location>
</feature>
<evidence type="ECO:0000256" key="1">
    <source>
        <dbReference type="SAM" id="MobiDB-lite"/>
    </source>
</evidence>
<accession>A0AA38VHX2</accession>
<feature type="chain" id="PRO_5041200576" evidence="3">
    <location>
        <begin position="22"/>
        <end position="465"/>
    </location>
</feature>
<sequence>MARAARRLFVSTALAASSTTALLVAPASPCGTYCGNVLTSTTGSEITCDESQYSASAGVVFESCTNCELSSTYSSQGQTDLQWLLYNLRFAISWCVFGDPGNKNAGDNPCITGPACGPLKDALEWENFTTSTGAYDYCNSWVSVQVPKCSACLTAGDEHYLNNFLTMLDAGCQQEPSVGSTLSVKGSPFSTVPMNITSPSASPSYASIATDSGPISLAGKVGIAVGGFVFLLFLAGFCVVWNGKRRRRAFLRRLEMRQKQPGPSWAPQGGLVNPRNAELHDTPLSQKPLRSWDDSPISAGSEAPRYFSPYVSLHNSPVSASDQPSMAWPQSFPSSFHHGFPSSAQEKMMQDLHDHQQAQQYPQQQQQQQQARNVEIGLALGGDTPSMRSQASYPSLGEGKGKQAQDSYEMHEVDSAGGYGNSNQMPMPPSQAPVLQHPGYGRHSPPESIRHAGLTEEDARRGNAL</sequence>
<feature type="compositionally biased region" description="Basic and acidic residues" evidence="1">
    <location>
        <begin position="399"/>
        <end position="414"/>
    </location>
</feature>
<keyword evidence="2" id="KW-0472">Membrane</keyword>
<dbReference type="Proteomes" id="UP001174694">
    <property type="component" value="Unassembled WGS sequence"/>
</dbReference>
<feature type="transmembrane region" description="Helical" evidence="2">
    <location>
        <begin position="221"/>
        <end position="243"/>
    </location>
</feature>
<keyword evidence="5" id="KW-1185">Reference proteome</keyword>
<dbReference type="AlphaFoldDB" id="A0AA38VHX2"/>
<dbReference type="EMBL" id="JANBVO010000018">
    <property type="protein sequence ID" value="KAJ9143725.1"/>
    <property type="molecule type" value="Genomic_DNA"/>
</dbReference>
<keyword evidence="2" id="KW-0812">Transmembrane</keyword>
<gene>
    <name evidence="4" type="ORF">NKR23_g6327</name>
</gene>
<keyword evidence="2" id="KW-1133">Transmembrane helix</keyword>
<name>A0AA38VHX2_9PEZI</name>
<feature type="compositionally biased region" description="Low complexity" evidence="1">
    <location>
        <begin position="357"/>
        <end position="370"/>
    </location>
</feature>
<proteinExistence type="predicted"/>
<evidence type="ECO:0000256" key="2">
    <source>
        <dbReference type="SAM" id="Phobius"/>
    </source>
</evidence>
<keyword evidence="3" id="KW-0732">Signal</keyword>
<evidence type="ECO:0000256" key="3">
    <source>
        <dbReference type="SAM" id="SignalP"/>
    </source>
</evidence>
<organism evidence="4 5">
    <name type="scientific">Pleurostoma richardsiae</name>
    <dbReference type="NCBI Taxonomy" id="41990"/>
    <lineage>
        <taxon>Eukaryota</taxon>
        <taxon>Fungi</taxon>
        <taxon>Dikarya</taxon>
        <taxon>Ascomycota</taxon>
        <taxon>Pezizomycotina</taxon>
        <taxon>Sordariomycetes</taxon>
        <taxon>Sordariomycetidae</taxon>
        <taxon>Calosphaeriales</taxon>
        <taxon>Pleurostomataceae</taxon>
        <taxon>Pleurostoma</taxon>
    </lineage>
</organism>
<feature type="region of interest" description="Disordered" evidence="1">
    <location>
        <begin position="257"/>
        <end position="296"/>
    </location>
</feature>
<comment type="caution">
    <text evidence="4">The sequence shown here is derived from an EMBL/GenBank/DDBJ whole genome shotgun (WGS) entry which is preliminary data.</text>
</comment>
<protein>
    <submittedName>
        <fullName evidence="4">Lpxtg-domain-containing protein</fullName>
    </submittedName>
</protein>
<reference evidence="4" key="1">
    <citation type="submission" date="2022-07" db="EMBL/GenBank/DDBJ databases">
        <title>Fungi with potential for degradation of polypropylene.</title>
        <authorList>
            <person name="Gostincar C."/>
        </authorList>
    </citation>
    <scope>NUCLEOTIDE SEQUENCE</scope>
    <source>
        <strain evidence="4">EXF-13308</strain>
    </source>
</reference>
<evidence type="ECO:0000313" key="4">
    <source>
        <dbReference type="EMBL" id="KAJ9143725.1"/>
    </source>
</evidence>